<dbReference type="Pfam" id="PF13531">
    <property type="entry name" value="SBP_bac_11"/>
    <property type="match status" value="1"/>
</dbReference>
<dbReference type="CDD" id="cd00993">
    <property type="entry name" value="PBP2_ModA_like"/>
    <property type="match status" value="1"/>
</dbReference>
<feature type="signal peptide" evidence="7">
    <location>
        <begin position="1"/>
        <end position="28"/>
    </location>
</feature>
<feature type="binding site" evidence="6">
    <location>
        <position position="144"/>
    </location>
    <ligand>
        <name>molybdate</name>
        <dbReference type="ChEBI" id="CHEBI:36264"/>
    </ligand>
</feature>
<dbReference type="PIRSF" id="PIRSF004846">
    <property type="entry name" value="ModA"/>
    <property type="match status" value="1"/>
</dbReference>
<dbReference type="FunFam" id="3.40.190.10:FF:000035">
    <property type="entry name" value="Molybdate ABC transporter substrate-binding protein"/>
    <property type="match status" value="1"/>
</dbReference>
<feature type="chain" id="PRO_5018621910" evidence="7">
    <location>
        <begin position="29"/>
        <end position="257"/>
    </location>
</feature>
<evidence type="ECO:0000313" key="9">
    <source>
        <dbReference type="Proteomes" id="UP000279908"/>
    </source>
</evidence>
<dbReference type="PANTHER" id="PTHR30632:SF0">
    <property type="entry name" value="SULFATE-BINDING PROTEIN"/>
    <property type="match status" value="1"/>
</dbReference>
<dbReference type="GO" id="GO:0015689">
    <property type="term" value="P:molybdate ion transport"/>
    <property type="evidence" value="ECO:0007669"/>
    <property type="project" value="InterPro"/>
</dbReference>
<dbReference type="AlphaFoldDB" id="A0A3S0NJQ2"/>
<keyword evidence="2 6" id="KW-0500">Molybdenum</keyword>
<evidence type="ECO:0000256" key="5">
    <source>
        <dbReference type="ARBA" id="ARBA00062515"/>
    </source>
</evidence>
<dbReference type="SUPFAM" id="SSF53850">
    <property type="entry name" value="Periplasmic binding protein-like II"/>
    <property type="match status" value="1"/>
</dbReference>
<evidence type="ECO:0000256" key="4">
    <source>
        <dbReference type="ARBA" id="ARBA00022729"/>
    </source>
</evidence>
<evidence type="ECO:0000256" key="3">
    <source>
        <dbReference type="ARBA" id="ARBA00022723"/>
    </source>
</evidence>
<dbReference type="NCBIfam" id="TIGR01256">
    <property type="entry name" value="modA"/>
    <property type="match status" value="1"/>
</dbReference>
<accession>A0A3S0NJQ2</accession>
<dbReference type="PANTHER" id="PTHR30632">
    <property type="entry name" value="MOLYBDATE-BINDING PERIPLASMIC PROTEIN"/>
    <property type="match status" value="1"/>
</dbReference>
<dbReference type="EMBL" id="RXYK01000003">
    <property type="protein sequence ID" value="RTY39103.1"/>
    <property type="molecule type" value="Genomic_DNA"/>
</dbReference>
<feature type="binding site" evidence="6">
    <location>
        <position position="66"/>
    </location>
    <ligand>
        <name>molybdate</name>
        <dbReference type="ChEBI" id="CHEBI:36264"/>
    </ligand>
</feature>
<keyword evidence="3 6" id="KW-0479">Metal-binding</keyword>
<comment type="subunit">
    <text evidence="5">The complex is composed of two ATP-binding proteins (ModC), two transmembrane proteins (ModB) and a solute-binding protein (ModA).</text>
</comment>
<dbReference type="GO" id="GO:1901359">
    <property type="term" value="F:tungstate binding"/>
    <property type="evidence" value="ECO:0007669"/>
    <property type="project" value="UniProtKB-ARBA"/>
</dbReference>
<evidence type="ECO:0000256" key="2">
    <source>
        <dbReference type="ARBA" id="ARBA00022505"/>
    </source>
</evidence>
<gene>
    <name evidence="8" type="primary">modA</name>
    <name evidence="8" type="ORF">EKD02_03145</name>
</gene>
<sequence>MKSGLKRTFASIRAALMLFIFSTSPLNAGEVRISAGAGMKDALTDIAKNYHASHQNTTITPNYGPSGALAGQILNGAPADIFISANTTWMEFLIEKKLLDPASRKPFARNAIVFTGTTPIQVTSMEDLAKLQRIAIGSPKSVPAGDYAMQAITNAGMKKKLQGKLILARDVRECLMYAELGEVDGGFVYRTDAILAKQATIRFKVPQNLHTPITFPMALTLKGALNPEARDFLNYLESPAAHKVLNAYGFVTKEAGD</sequence>
<proteinExistence type="inferred from homology"/>
<feature type="binding site" evidence="6">
    <location>
        <position position="171"/>
    </location>
    <ligand>
        <name>molybdate</name>
        <dbReference type="ChEBI" id="CHEBI:36264"/>
    </ligand>
</feature>
<evidence type="ECO:0000313" key="8">
    <source>
        <dbReference type="EMBL" id="RTY39103.1"/>
    </source>
</evidence>
<dbReference type="InterPro" id="IPR050682">
    <property type="entry name" value="ModA/WtpA"/>
</dbReference>
<name>A0A3S0NJQ2_CHLPH</name>
<evidence type="ECO:0000256" key="1">
    <source>
        <dbReference type="ARBA" id="ARBA00009175"/>
    </source>
</evidence>
<dbReference type="Proteomes" id="UP000279908">
    <property type="component" value="Unassembled WGS sequence"/>
</dbReference>
<evidence type="ECO:0000256" key="6">
    <source>
        <dbReference type="PIRSR" id="PIRSR004846-1"/>
    </source>
</evidence>
<dbReference type="GO" id="GO:0046872">
    <property type="term" value="F:metal ion binding"/>
    <property type="evidence" value="ECO:0007669"/>
    <property type="project" value="UniProtKB-KW"/>
</dbReference>
<evidence type="ECO:0000256" key="7">
    <source>
        <dbReference type="SAM" id="SignalP"/>
    </source>
</evidence>
<reference evidence="8 9" key="1">
    <citation type="submission" date="2018-12" db="EMBL/GenBank/DDBJ databases">
        <authorList>
            <person name="Lunina O.N."/>
            <person name="Grouzdev D.S."/>
            <person name="Gorlenko V.M."/>
            <person name="Savvichev A.S."/>
        </authorList>
    </citation>
    <scope>NUCLEOTIDE SEQUENCE [LARGE SCALE GENOMIC DNA]</scope>
    <source>
        <strain evidence="8 9">BrKhr-17</strain>
    </source>
</reference>
<organism evidence="8 9">
    <name type="scientific">Chlorobium phaeovibrioides</name>
    <dbReference type="NCBI Taxonomy" id="1094"/>
    <lineage>
        <taxon>Bacteria</taxon>
        <taxon>Pseudomonadati</taxon>
        <taxon>Chlorobiota</taxon>
        <taxon>Chlorobiia</taxon>
        <taxon>Chlorobiales</taxon>
        <taxon>Chlorobiaceae</taxon>
        <taxon>Chlorobium/Pelodictyon group</taxon>
        <taxon>Chlorobium</taxon>
    </lineage>
</organism>
<dbReference type="Gene3D" id="3.40.190.10">
    <property type="entry name" value="Periplasmic binding protein-like II"/>
    <property type="match status" value="2"/>
</dbReference>
<dbReference type="GO" id="GO:0030973">
    <property type="term" value="F:molybdate ion binding"/>
    <property type="evidence" value="ECO:0007669"/>
    <property type="project" value="UniProtKB-ARBA"/>
</dbReference>
<comment type="caution">
    <text evidence="8">The sequence shown here is derived from an EMBL/GenBank/DDBJ whole genome shotgun (WGS) entry which is preliminary data.</text>
</comment>
<keyword evidence="4 7" id="KW-0732">Signal</keyword>
<dbReference type="InterPro" id="IPR005950">
    <property type="entry name" value="ModA"/>
</dbReference>
<protein>
    <submittedName>
        <fullName evidence="8">Molybdate ABC transporter substrate-binding protein</fullName>
    </submittedName>
</protein>
<comment type="similarity">
    <text evidence="1">Belongs to the bacterial solute-binding protein ModA family.</text>
</comment>
<feature type="binding site" evidence="6">
    <location>
        <position position="189"/>
    </location>
    <ligand>
        <name>molybdate</name>
        <dbReference type="ChEBI" id="CHEBI:36264"/>
    </ligand>
</feature>
<dbReference type="RefSeq" id="WP_126383757.1">
    <property type="nucleotide sequence ID" value="NZ_RXYK01000003.1"/>
</dbReference>